<gene>
    <name evidence="4" type="primary">LOC104210538</name>
</gene>
<feature type="domain" description="Integrase catalytic" evidence="2">
    <location>
        <begin position="73"/>
        <end position="170"/>
    </location>
</feature>
<dbReference type="Proteomes" id="UP000189701">
    <property type="component" value="Unplaced"/>
</dbReference>
<dbReference type="RefSeq" id="XP_009757763.1">
    <property type="nucleotide sequence ID" value="XM_009759461.1"/>
</dbReference>
<dbReference type="GO" id="GO:0003676">
    <property type="term" value="F:nucleic acid binding"/>
    <property type="evidence" value="ECO:0007669"/>
    <property type="project" value="InterPro"/>
</dbReference>
<keyword evidence="3" id="KW-1185">Reference proteome</keyword>
<evidence type="ECO:0000313" key="3">
    <source>
        <dbReference type="Proteomes" id="UP000189701"/>
    </source>
</evidence>
<dbReference type="AlphaFoldDB" id="A0A1U7UU79"/>
<dbReference type="eggNOG" id="KOG0017">
    <property type="taxonomic scope" value="Eukaryota"/>
</dbReference>
<dbReference type="InterPro" id="IPR057670">
    <property type="entry name" value="SH3_retrovirus"/>
</dbReference>
<accession>A0A1U7UU79</accession>
<dbReference type="PANTHER" id="PTHR42648:SF18">
    <property type="entry name" value="RETROTRANSPOSON, UNCLASSIFIED-LIKE PROTEIN"/>
    <property type="match status" value="1"/>
</dbReference>
<dbReference type="SUPFAM" id="SSF53098">
    <property type="entry name" value="Ribonuclease H-like"/>
    <property type="match status" value="1"/>
</dbReference>
<dbReference type="InterPro" id="IPR001584">
    <property type="entry name" value="Integrase_cat-core"/>
</dbReference>
<dbReference type="Pfam" id="PF25597">
    <property type="entry name" value="SH3_retrovirus"/>
    <property type="match status" value="1"/>
</dbReference>
<dbReference type="PANTHER" id="PTHR42648">
    <property type="entry name" value="TRANSPOSASE, PUTATIVE-RELATED"/>
    <property type="match status" value="1"/>
</dbReference>
<dbReference type="InterPro" id="IPR036397">
    <property type="entry name" value="RNaseH_sf"/>
</dbReference>
<name>A0A1U7UU79_NICSY</name>
<dbReference type="PROSITE" id="PS50994">
    <property type="entry name" value="INTEGRASE"/>
    <property type="match status" value="1"/>
</dbReference>
<dbReference type="CDD" id="cd09272">
    <property type="entry name" value="RNase_HI_RT_Ty1"/>
    <property type="match status" value="1"/>
</dbReference>
<evidence type="ECO:0000256" key="1">
    <source>
        <dbReference type="SAM" id="MobiDB-lite"/>
    </source>
</evidence>
<dbReference type="STRING" id="4096.A0A1U7UU79"/>
<protein>
    <submittedName>
        <fullName evidence="4">Uncharacterized protein LOC104210538</fullName>
    </submittedName>
</protein>
<sequence length="511" mass="58642">MGEKNMVHGIPSINYPNQLCEACLLGKHARRSFPKEAMSRSTKPLQLVHTDVCGPINPPSFVLVEKESGYEIKALRSDRGGEFTSNEFNDFCQLHGIRRPLTVPYSSQQNGVAERKNQTILNMARCMLKAKSMPKEFWAEAVSYAVYLNNRSPTRNVKDQTPQEVWSGRNPSVKHLRIFGSIAYAHVPHQGRAKFDDRSVKHVFVSYDTSSKGYKLYNPSSEEPETVEPVQDTTPPSSPTNVASPSSQEGSNEQQQKTRSIQELYEDTEVTNFDFFMLRRAHVILPGPRSEADGGWNFYLLRKLYKGDIEEVQHARLQPREPTDGKWDKIVQVDEGEKVDPTFFKCLVGSLRYLTCTRPDILFAVGVVSRFMEDPTSTHLKVTRRILRYLKSTIDFGLFYSSSNDFNLVGCHAIWLRRLLKELNLPQMEATEICIDNKSTQALAKNPVCHDRSKHIDTRYHFIRERIAKKEVGLKYMKSHDQVADIFTKPLKFEDFQRLRSRIGMKKKNQN</sequence>
<dbReference type="OrthoDB" id="1927598at2759"/>
<dbReference type="InterPro" id="IPR012337">
    <property type="entry name" value="RNaseH-like_sf"/>
</dbReference>
<feature type="region of interest" description="Disordered" evidence="1">
    <location>
        <begin position="215"/>
        <end position="259"/>
    </location>
</feature>
<feature type="compositionally biased region" description="Polar residues" evidence="1">
    <location>
        <begin position="231"/>
        <end position="259"/>
    </location>
</feature>
<dbReference type="InterPro" id="IPR039537">
    <property type="entry name" value="Retrotran_Ty1/copia-like"/>
</dbReference>
<dbReference type="GO" id="GO:0015074">
    <property type="term" value="P:DNA integration"/>
    <property type="evidence" value="ECO:0007669"/>
    <property type="project" value="InterPro"/>
</dbReference>
<evidence type="ECO:0000259" key="2">
    <source>
        <dbReference type="PROSITE" id="PS50994"/>
    </source>
</evidence>
<evidence type="ECO:0000313" key="4">
    <source>
        <dbReference type="RefSeq" id="XP_009757763.1"/>
    </source>
</evidence>
<organism evidence="3 4">
    <name type="scientific">Nicotiana sylvestris</name>
    <name type="common">Wood tobacco</name>
    <name type="synonym">South American tobacco</name>
    <dbReference type="NCBI Taxonomy" id="4096"/>
    <lineage>
        <taxon>Eukaryota</taxon>
        <taxon>Viridiplantae</taxon>
        <taxon>Streptophyta</taxon>
        <taxon>Embryophyta</taxon>
        <taxon>Tracheophyta</taxon>
        <taxon>Spermatophyta</taxon>
        <taxon>Magnoliopsida</taxon>
        <taxon>eudicotyledons</taxon>
        <taxon>Gunneridae</taxon>
        <taxon>Pentapetalae</taxon>
        <taxon>asterids</taxon>
        <taxon>lamiids</taxon>
        <taxon>Solanales</taxon>
        <taxon>Solanaceae</taxon>
        <taxon>Nicotianoideae</taxon>
        <taxon>Nicotianeae</taxon>
        <taxon>Nicotiana</taxon>
    </lineage>
</organism>
<proteinExistence type="predicted"/>
<dbReference type="Gene3D" id="3.30.420.10">
    <property type="entry name" value="Ribonuclease H-like superfamily/Ribonuclease H"/>
    <property type="match status" value="1"/>
</dbReference>
<reference evidence="3" key="1">
    <citation type="journal article" date="2013" name="Genome Biol.">
        <title>Reference genomes and transcriptomes of Nicotiana sylvestris and Nicotiana tomentosiformis.</title>
        <authorList>
            <person name="Sierro N."/>
            <person name="Battey J.N."/>
            <person name="Ouadi S."/>
            <person name="Bovet L."/>
            <person name="Goepfert S."/>
            <person name="Bakaher N."/>
            <person name="Peitsch M.C."/>
            <person name="Ivanov N.V."/>
        </authorList>
    </citation>
    <scope>NUCLEOTIDE SEQUENCE [LARGE SCALE GENOMIC DNA]</scope>
</reference>
<reference evidence="4" key="2">
    <citation type="submission" date="2025-08" db="UniProtKB">
        <authorList>
            <consortium name="RefSeq"/>
        </authorList>
    </citation>
    <scope>IDENTIFICATION</scope>
    <source>
        <tissue evidence="4">Leaf</tissue>
    </source>
</reference>